<evidence type="ECO:0000259" key="2">
    <source>
        <dbReference type="Pfam" id="PF13360"/>
    </source>
</evidence>
<dbReference type="AlphaFoldDB" id="A0A518AH94"/>
<proteinExistence type="predicted"/>
<feature type="chain" id="PRO_5021874919" evidence="1">
    <location>
        <begin position="26"/>
        <end position="452"/>
    </location>
</feature>
<dbReference type="InterPro" id="IPR002372">
    <property type="entry name" value="PQQ_rpt_dom"/>
</dbReference>
<evidence type="ECO:0000256" key="1">
    <source>
        <dbReference type="SAM" id="SignalP"/>
    </source>
</evidence>
<evidence type="ECO:0000313" key="3">
    <source>
        <dbReference type="EMBL" id="QDU54079.1"/>
    </source>
</evidence>
<dbReference type="Pfam" id="PF13360">
    <property type="entry name" value="PQQ_2"/>
    <property type="match status" value="1"/>
</dbReference>
<dbReference type="KEGG" id="amuc:Pan181_02590"/>
<keyword evidence="4" id="KW-1185">Reference proteome</keyword>
<dbReference type="InterPro" id="IPR052918">
    <property type="entry name" value="Motility_Chemotaxis_Reg"/>
</dbReference>
<feature type="domain" description="Pyrrolo-quinoline quinone repeat" evidence="2">
    <location>
        <begin position="138"/>
        <end position="311"/>
    </location>
</feature>
<name>A0A518AH94_9BACT</name>
<dbReference type="Proteomes" id="UP000315750">
    <property type="component" value="Chromosome"/>
</dbReference>
<feature type="signal peptide" evidence="1">
    <location>
        <begin position="1"/>
        <end position="25"/>
    </location>
</feature>
<dbReference type="PANTHER" id="PTHR35580">
    <property type="entry name" value="CELL SURFACE GLYCOPROTEIN (S-LAYER PROTEIN)-LIKE PROTEIN"/>
    <property type="match status" value="1"/>
</dbReference>
<keyword evidence="1" id="KW-0732">Signal</keyword>
<dbReference type="Gene3D" id="2.120.10.30">
    <property type="entry name" value="TolB, C-terminal domain"/>
    <property type="match status" value="1"/>
</dbReference>
<organism evidence="3 4">
    <name type="scientific">Aeoliella mucimassa</name>
    <dbReference type="NCBI Taxonomy" id="2527972"/>
    <lineage>
        <taxon>Bacteria</taxon>
        <taxon>Pseudomonadati</taxon>
        <taxon>Planctomycetota</taxon>
        <taxon>Planctomycetia</taxon>
        <taxon>Pirellulales</taxon>
        <taxon>Lacipirellulaceae</taxon>
        <taxon>Aeoliella</taxon>
    </lineage>
</organism>
<dbReference type="PANTHER" id="PTHR35580:SF1">
    <property type="entry name" value="PHYTASE-LIKE DOMAIN-CONTAINING PROTEIN"/>
    <property type="match status" value="1"/>
</dbReference>
<reference evidence="3 4" key="1">
    <citation type="submission" date="2019-02" db="EMBL/GenBank/DDBJ databases">
        <title>Deep-cultivation of Planctomycetes and their phenomic and genomic characterization uncovers novel biology.</title>
        <authorList>
            <person name="Wiegand S."/>
            <person name="Jogler M."/>
            <person name="Boedeker C."/>
            <person name="Pinto D."/>
            <person name="Vollmers J."/>
            <person name="Rivas-Marin E."/>
            <person name="Kohn T."/>
            <person name="Peeters S.H."/>
            <person name="Heuer A."/>
            <person name="Rast P."/>
            <person name="Oberbeckmann S."/>
            <person name="Bunk B."/>
            <person name="Jeske O."/>
            <person name="Meyerdierks A."/>
            <person name="Storesund J.E."/>
            <person name="Kallscheuer N."/>
            <person name="Luecker S."/>
            <person name="Lage O.M."/>
            <person name="Pohl T."/>
            <person name="Merkel B.J."/>
            <person name="Hornburger P."/>
            <person name="Mueller R.-W."/>
            <person name="Bruemmer F."/>
            <person name="Labrenz M."/>
            <person name="Spormann A.M."/>
            <person name="Op den Camp H."/>
            <person name="Overmann J."/>
            <person name="Amann R."/>
            <person name="Jetten M.S.M."/>
            <person name="Mascher T."/>
            <person name="Medema M.H."/>
            <person name="Devos D.P."/>
            <person name="Kaster A.-K."/>
            <person name="Ovreas L."/>
            <person name="Rohde M."/>
            <person name="Galperin M.Y."/>
            <person name="Jogler C."/>
        </authorList>
    </citation>
    <scope>NUCLEOTIDE SEQUENCE [LARGE SCALE GENOMIC DNA]</scope>
    <source>
        <strain evidence="3 4">Pan181</strain>
    </source>
</reference>
<evidence type="ECO:0000313" key="4">
    <source>
        <dbReference type="Proteomes" id="UP000315750"/>
    </source>
</evidence>
<sequence precursor="true">MLGVYRWLRLFVIGSLVGGAAGLQASPVGPVEWVHQLGTPGNDQGWGLAVDDLGNCVMVSTRAQPPTYGNASRQSYVTMYDAAGEQQWDVLHSPDRSTLSFATDFDAEGNVYIAGHVKRRFDDPAPNLQDVFLAKYTATGEHLWTSIEPLGGDTFISSAEDLVVAPDGSVYLSGYQGGEAFLSRWSSTGNLAWSQTVPRQGFGVLRTSAVEYVSDELIYITGYTEAALTQPIAGERDSFVARFNAQGDIAWVMQRDDPRTDEPTQAAVDEAGNLYVVGATGDGTFSSNDDSLIFKVNASGEELWSQRIEQPGPDFANVIDDLGDGRLLFGGRMTHTLPDGYQTLPYLGVIDDQGTLGPIGTLGAALGTIPFSLAVNQELKSAWITGSTFEGLTDQSFGHSDVFVMRVAVPEPRAVATLAVAGGILLLGYRHGRRARGAITSGFLAGCETACR</sequence>
<dbReference type="EMBL" id="CP036278">
    <property type="protein sequence ID" value="QDU54079.1"/>
    <property type="molecule type" value="Genomic_DNA"/>
</dbReference>
<protein>
    <submittedName>
        <fullName evidence="3">Beta-propeller repeat protein</fullName>
    </submittedName>
</protein>
<dbReference type="SUPFAM" id="SSF101898">
    <property type="entry name" value="NHL repeat"/>
    <property type="match status" value="1"/>
</dbReference>
<accession>A0A518AH94</accession>
<dbReference type="RefSeq" id="WP_197528778.1">
    <property type="nucleotide sequence ID" value="NZ_CP036278.1"/>
</dbReference>
<gene>
    <name evidence="3" type="ORF">Pan181_02590</name>
</gene>
<dbReference type="InterPro" id="IPR011042">
    <property type="entry name" value="6-blade_b-propeller_TolB-like"/>
</dbReference>